<keyword evidence="4 7" id="KW-1133">Transmembrane helix</keyword>
<feature type="compositionally biased region" description="Low complexity" evidence="6">
    <location>
        <begin position="579"/>
        <end position="589"/>
    </location>
</feature>
<feature type="transmembrane region" description="Helical" evidence="7">
    <location>
        <begin position="489"/>
        <end position="508"/>
    </location>
</feature>
<feature type="domain" description="Major facilitator superfamily associated" evidence="8">
    <location>
        <begin position="19"/>
        <end position="518"/>
    </location>
</feature>
<dbReference type="InterPro" id="IPR036259">
    <property type="entry name" value="MFS_trans_sf"/>
</dbReference>
<feature type="transmembrane region" description="Helical" evidence="7">
    <location>
        <begin position="37"/>
        <end position="58"/>
    </location>
</feature>
<reference evidence="9" key="2">
    <citation type="submission" date="2025-08" db="UniProtKB">
        <authorList>
            <consortium name="Ensembl"/>
        </authorList>
    </citation>
    <scope>IDENTIFICATION</scope>
</reference>
<evidence type="ECO:0000256" key="5">
    <source>
        <dbReference type="ARBA" id="ARBA00023136"/>
    </source>
</evidence>
<feature type="transmembrane region" description="Helical" evidence="7">
    <location>
        <begin position="514"/>
        <end position="533"/>
    </location>
</feature>
<dbReference type="GO" id="GO:0016020">
    <property type="term" value="C:membrane"/>
    <property type="evidence" value="ECO:0007669"/>
    <property type="project" value="UniProtKB-SubCell"/>
</dbReference>
<keyword evidence="3 7" id="KW-0812">Transmembrane</keyword>
<feature type="transmembrane region" description="Helical" evidence="7">
    <location>
        <begin position="78"/>
        <end position="97"/>
    </location>
</feature>
<dbReference type="PANTHER" id="PTHR16172:SF41">
    <property type="entry name" value="MAJOR FACILITATOR SUPERFAMILY DOMAIN-CONTAINING PROTEIN 6-LIKE"/>
    <property type="match status" value="1"/>
</dbReference>
<dbReference type="AlphaFoldDB" id="A0AAY4CQP2"/>
<dbReference type="InterPro" id="IPR024989">
    <property type="entry name" value="MFS_assoc_dom"/>
</dbReference>
<organism evidence="9 10">
    <name type="scientific">Denticeps clupeoides</name>
    <name type="common">denticle herring</name>
    <dbReference type="NCBI Taxonomy" id="299321"/>
    <lineage>
        <taxon>Eukaryota</taxon>
        <taxon>Metazoa</taxon>
        <taxon>Chordata</taxon>
        <taxon>Craniata</taxon>
        <taxon>Vertebrata</taxon>
        <taxon>Euteleostomi</taxon>
        <taxon>Actinopterygii</taxon>
        <taxon>Neopterygii</taxon>
        <taxon>Teleostei</taxon>
        <taxon>Clupei</taxon>
        <taxon>Clupeiformes</taxon>
        <taxon>Denticipitoidei</taxon>
        <taxon>Denticipitidae</taxon>
        <taxon>Denticeps</taxon>
    </lineage>
</organism>
<comment type="subcellular location">
    <subcellularLocation>
        <location evidence="1">Membrane</location>
        <topology evidence="1">Multi-pass membrane protein</topology>
    </subcellularLocation>
</comment>
<reference evidence="9 10" key="1">
    <citation type="submission" date="2020-06" db="EMBL/GenBank/DDBJ databases">
        <authorList>
            <consortium name="Wellcome Sanger Institute Data Sharing"/>
        </authorList>
    </citation>
    <scope>NUCLEOTIDE SEQUENCE [LARGE SCALE GENOMIC DNA]</scope>
</reference>
<proteinExistence type="inferred from homology"/>
<evidence type="ECO:0000256" key="4">
    <source>
        <dbReference type="ARBA" id="ARBA00022989"/>
    </source>
</evidence>
<dbReference type="Proteomes" id="UP000694580">
    <property type="component" value="Chromosome 7"/>
</dbReference>
<evidence type="ECO:0000256" key="7">
    <source>
        <dbReference type="SAM" id="Phobius"/>
    </source>
</evidence>
<dbReference type="Pfam" id="PF12832">
    <property type="entry name" value="MFS_1_like"/>
    <property type="match status" value="1"/>
</dbReference>
<dbReference type="RefSeq" id="XP_028842456.1">
    <property type="nucleotide sequence ID" value="XM_028986623.1"/>
</dbReference>
<evidence type="ECO:0000313" key="10">
    <source>
        <dbReference type="Proteomes" id="UP000694580"/>
    </source>
</evidence>
<feature type="compositionally biased region" description="Polar residues" evidence="6">
    <location>
        <begin position="149"/>
        <end position="172"/>
    </location>
</feature>
<evidence type="ECO:0000259" key="8">
    <source>
        <dbReference type="Pfam" id="PF12832"/>
    </source>
</evidence>
<gene>
    <name evidence="9" type="primary">MFSD6L</name>
</gene>
<feature type="region of interest" description="Disordered" evidence="6">
    <location>
        <begin position="149"/>
        <end position="173"/>
    </location>
</feature>
<feature type="transmembrane region" description="Helical" evidence="7">
    <location>
        <begin position="272"/>
        <end position="290"/>
    </location>
</feature>
<evidence type="ECO:0000256" key="2">
    <source>
        <dbReference type="ARBA" id="ARBA00005241"/>
    </source>
</evidence>
<dbReference type="GeneTree" id="ENSGT00530000063599"/>
<keyword evidence="5 7" id="KW-0472">Membrane</keyword>
<dbReference type="Ensembl" id="ENSDCDT00010043694.1">
    <property type="protein sequence ID" value="ENSDCDP00010035009.1"/>
    <property type="gene ID" value="ENSDCDG00010022606.1"/>
</dbReference>
<keyword evidence="10" id="KW-1185">Reference proteome</keyword>
<reference evidence="9" key="3">
    <citation type="submission" date="2025-09" db="UniProtKB">
        <authorList>
            <consortium name="Ensembl"/>
        </authorList>
    </citation>
    <scope>IDENTIFICATION</scope>
</reference>
<protein>
    <recommendedName>
        <fullName evidence="8">Major facilitator superfamily associated domain-containing protein</fullName>
    </recommendedName>
</protein>
<feature type="transmembrane region" description="Helical" evidence="7">
    <location>
        <begin position="310"/>
        <end position="331"/>
    </location>
</feature>
<dbReference type="GeneID" id="114794212"/>
<name>A0AAY4CQP2_9TELE</name>
<dbReference type="Gene3D" id="1.20.1250.20">
    <property type="entry name" value="MFS general substrate transporter like domains"/>
    <property type="match status" value="2"/>
</dbReference>
<feature type="transmembrane region" description="Helical" evidence="7">
    <location>
        <begin position="229"/>
        <end position="251"/>
    </location>
</feature>
<evidence type="ECO:0000256" key="1">
    <source>
        <dbReference type="ARBA" id="ARBA00004141"/>
    </source>
</evidence>
<evidence type="ECO:0000313" key="9">
    <source>
        <dbReference type="Ensembl" id="ENSDCDP00010035009.1"/>
    </source>
</evidence>
<feature type="region of interest" description="Disordered" evidence="6">
    <location>
        <begin position="553"/>
        <end position="598"/>
    </location>
</feature>
<evidence type="ECO:0000256" key="3">
    <source>
        <dbReference type="ARBA" id="ARBA00022692"/>
    </source>
</evidence>
<accession>A0AAY4CQP2</accession>
<evidence type="ECO:0000256" key="6">
    <source>
        <dbReference type="SAM" id="MobiDB-lite"/>
    </source>
</evidence>
<dbReference type="SUPFAM" id="SSF103473">
    <property type="entry name" value="MFS general substrate transporter"/>
    <property type="match status" value="1"/>
</dbReference>
<dbReference type="PANTHER" id="PTHR16172">
    <property type="entry name" value="MAJOR FACILITATOR SUPERFAMILY DOMAIN-CONTAINING PROTEIN 6-LIKE"/>
    <property type="match status" value="1"/>
</dbReference>
<feature type="compositionally biased region" description="Basic and acidic residues" evidence="6">
    <location>
        <begin position="562"/>
        <end position="573"/>
    </location>
</feature>
<comment type="similarity">
    <text evidence="2">Belongs to the major facilitator superfamily. MFSD6 family.</text>
</comment>
<sequence length="598" mass="64840">MKRNHQWDVRSALALAGAFSFLHSCSRACLLPFFTLYLRYLGLSASMVGVVMGTRHLICLVWNPISCLFAKHYDKRRAVIVTSLVCSAGVVLTILLMPPAGGKPDTSHCNVTELEISPTDGTGLYLSKGRQNAAVSLSPDFVSAGTQTLSQNRTEPLSQANTTAPSSPTRQYGMQHEAPVNQTGITGAEEANGTASLAVSLNRRIRSKDQQAHYPFLEGLNMMDDLHQLFFLVLIAVGLWELVSAPLEWTADDMVYDYLDFVDATDHHSRLWLWRLLGGACGVIGAGVLVSSLDCSLFVGARMPRSAAHFFSYSALMLLALPEAAYLPSYLNHKRERRRGAGEALKALQLIRGDARALLCAVTAFLAGAAGAAAEDFLLWQIQDRGGTELHMGVSLGLALCSQVAFPPLTRDGRISRVVGAHSRVLLLGVACRALQCLYYSFLWAPWAALPAQLLDCLSVSAVWWAVGAQCEDVATPGTERAIGRAYQATALHLGAAVGSFTGGFVVQRFGLTALFRAAAAALLVWCLALGLLQWKIPRQRRINYSRLLAAGASDGSDSESEQERDWLEKAMESDQGGNNNNNSTIDNKNAVRNISRR</sequence>
<dbReference type="InterPro" id="IPR051717">
    <property type="entry name" value="MFS_MFSD6"/>
</dbReference>